<dbReference type="Proteomes" id="UP000035050">
    <property type="component" value="Chromosome"/>
</dbReference>
<proteinExistence type="predicted"/>
<gene>
    <name evidence="4" type="ORF">MB84_14940</name>
</gene>
<dbReference type="EMBL" id="CP011253">
    <property type="protein sequence ID" value="AKC70504.1"/>
    <property type="molecule type" value="Genomic_DNA"/>
</dbReference>
<dbReference type="PATRIC" id="fig|573737.6.peg.3901"/>
<dbReference type="KEGG" id="pox:MB84_14940"/>
<dbReference type="Gene3D" id="2.40.50.140">
    <property type="entry name" value="Nucleic acid-binding proteins"/>
    <property type="match status" value="1"/>
</dbReference>
<evidence type="ECO:0000256" key="2">
    <source>
        <dbReference type="ARBA" id="ARBA00022490"/>
    </source>
</evidence>
<dbReference type="Pfam" id="PF00313">
    <property type="entry name" value="CSD"/>
    <property type="match status" value="1"/>
</dbReference>
<dbReference type="RefSeq" id="WP_046291708.1">
    <property type="nucleotide sequence ID" value="NZ_CP011253.3"/>
</dbReference>
<keyword evidence="2" id="KW-0963">Cytoplasm</keyword>
<reference evidence="4" key="1">
    <citation type="submission" date="2016-06" db="EMBL/GenBank/DDBJ databases">
        <title>Pandoraea oxalativorans DSM 23570 Genome Sequencing.</title>
        <authorList>
            <person name="Ee R."/>
            <person name="Lim Y.-L."/>
            <person name="Yong D."/>
            <person name="Yin W.-F."/>
            <person name="Chan K.-G."/>
        </authorList>
    </citation>
    <scope>NUCLEOTIDE SEQUENCE</scope>
    <source>
        <strain evidence="4">DSM 23570</strain>
    </source>
</reference>
<dbReference type="PROSITE" id="PS51857">
    <property type="entry name" value="CSD_2"/>
    <property type="match status" value="1"/>
</dbReference>
<dbReference type="GO" id="GO:0003676">
    <property type="term" value="F:nucleic acid binding"/>
    <property type="evidence" value="ECO:0007669"/>
    <property type="project" value="InterPro"/>
</dbReference>
<accession>A0A0E3U728</accession>
<dbReference type="CDD" id="cd04458">
    <property type="entry name" value="CSP_CDS"/>
    <property type="match status" value="1"/>
</dbReference>
<dbReference type="InterPro" id="IPR002059">
    <property type="entry name" value="CSP_DNA-bd"/>
</dbReference>
<keyword evidence="5" id="KW-1185">Reference proteome</keyword>
<dbReference type="PANTHER" id="PTHR11544">
    <property type="entry name" value="COLD SHOCK DOMAIN CONTAINING PROTEINS"/>
    <property type="match status" value="1"/>
</dbReference>
<dbReference type="PIRSF" id="PIRSF002599">
    <property type="entry name" value="Cold_shock_A"/>
    <property type="match status" value="1"/>
</dbReference>
<feature type="domain" description="CSD" evidence="3">
    <location>
        <begin position="1"/>
        <end position="66"/>
    </location>
</feature>
<dbReference type="OrthoDB" id="9800919at2"/>
<evidence type="ECO:0000259" key="3">
    <source>
        <dbReference type="PROSITE" id="PS51857"/>
    </source>
</evidence>
<dbReference type="InterPro" id="IPR012340">
    <property type="entry name" value="NA-bd_OB-fold"/>
</dbReference>
<dbReference type="PRINTS" id="PR00050">
    <property type="entry name" value="COLDSHOCK"/>
</dbReference>
<sequence length="70" mass="7544">MAQGKVKWFDSGKGYGYIILENSGEDVFFHFSAVTDGGEGTLSPDTPVEFDVTKSPKGLQAMNVKALRSS</sequence>
<dbReference type="InterPro" id="IPR011129">
    <property type="entry name" value="CSD"/>
</dbReference>
<dbReference type="HOGENOM" id="CLU_117621_0_3_4"/>
<dbReference type="SUPFAM" id="SSF50249">
    <property type="entry name" value="Nucleic acid-binding proteins"/>
    <property type="match status" value="1"/>
</dbReference>
<dbReference type="SMART" id="SM00357">
    <property type="entry name" value="CSP"/>
    <property type="match status" value="1"/>
</dbReference>
<evidence type="ECO:0000256" key="1">
    <source>
        <dbReference type="ARBA" id="ARBA00004496"/>
    </source>
</evidence>
<evidence type="ECO:0000313" key="4">
    <source>
        <dbReference type="EMBL" id="AKC70504.1"/>
    </source>
</evidence>
<dbReference type="GO" id="GO:0005829">
    <property type="term" value="C:cytosol"/>
    <property type="evidence" value="ECO:0007669"/>
    <property type="project" value="UniProtKB-ARBA"/>
</dbReference>
<comment type="subcellular location">
    <subcellularLocation>
        <location evidence="1">Cytoplasm</location>
    </subcellularLocation>
</comment>
<organism evidence="4 5">
    <name type="scientific">Pandoraea oxalativorans</name>
    <dbReference type="NCBI Taxonomy" id="573737"/>
    <lineage>
        <taxon>Bacteria</taxon>
        <taxon>Pseudomonadati</taxon>
        <taxon>Pseudomonadota</taxon>
        <taxon>Betaproteobacteria</taxon>
        <taxon>Burkholderiales</taxon>
        <taxon>Burkholderiaceae</taxon>
        <taxon>Pandoraea</taxon>
    </lineage>
</organism>
<dbReference type="InterPro" id="IPR012156">
    <property type="entry name" value="Cold_shock_CspA"/>
</dbReference>
<evidence type="ECO:0000313" key="5">
    <source>
        <dbReference type="Proteomes" id="UP000035050"/>
    </source>
</evidence>
<dbReference type="AlphaFoldDB" id="A0A0E3U728"/>
<dbReference type="InterPro" id="IPR050181">
    <property type="entry name" value="Cold_shock_domain"/>
</dbReference>
<name>A0A0E3U728_9BURK</name>
<protein>
    <submittedName>
        <fullName evidence="4">Cold-shock protein</fullName>
    </submittedName>
</protein>